<evidence type="ECO:0000313" key="3">
    <source>
        <dbReference type="Proteomes" id="UP000663823"/>
    </source>
</evidence>
<reference evidence="2" key="1">
    <citation type="submission" date="2021-02" db="EMBL/GenBank/DDBJ databases">
        <authorList>
            <person name="Nowell W R."/>
        </authorList>
    </citation>
    <scope>NUCLEOTIDE SEQUENCE</scope>
</reference>
<gene>
    <name evidence="2" type="ORF">OTI717_LOCUS33332</name>
</gene>
<proteinExistence type="predicted"/>
<evidence type="ECO:0000259" key="1">
    <source>
        <dbReference type="Pfam" id="PF26215"/>
    </source>
</evidence>
<dbReference type="PANTHER" id="PTHR21301">
    <property type="entry name" value="REVERSE TRANSCRIPTASE"/>
    <property type="match status" value="1"/>
</dbReference>
<dbReference type="PANTHER" id="PTHR21301:SF10">
    <property type="entry name" value="REVERSE TRANSCRIPTASE DOMAIN-CONTAINING PROTEIN"/>
    <property type="match status" value="1"/>
</dbReference>
<accession>A0A819TQZ1</accession>
<dbReference type="InterPro" id="IPR058912">
    <property type="entry name" value="HTH_animal"/>
</dbReference>
<feature type="non-terminal residue" evidence="2">
    <location>
        <position position="1"/>
    </location>
</feature>
<dbReference type="Proteomes" id="UP000663823">
    <property type="component" value="Unassembled WGS sequence"/>
</dbReference>
<comment type="caution">
    <text evidence="2">The sequence shown here is derived from an EMBL/GenBank/DDBJ whole genome shotgun (WGS) entry which is preliminary data.</text>
</comment>
<sequence length="356" mass="41655">DAEPSRQRTNDLEWINKYDQSPRAKLRKKHNEKLQKLIDKHDLKLKRSAKIITTNDTSNVVNMSKTVLTHEQMYVLSKGLKYVPTPSSLNVIDIITNSEKSLFNVPKIFKQAAFAEISTYVSKWKKPEHNNLSKEERLALKQIKCNPAITVVTADKGGKVVVMDRDTYVLQIEEHLNNRNIYENVKDPTNLIKKIFVDELNLRKETIKFTYEFEKDKKLNYLDTTLSRNTVDKAIDLKWFRKDTASDRLLHFESAHHTSIKFNIIKNMATRIINTTRNNNQQLEDLYTLKQILIKSKYPLNLIDNSFQKCLLQNNNNTTTQPTKKKNEDMQFSLCLPYARGMEVLKRKLEKLKIKL</sequence>
<feature type="domain" description="Helix-turn-helix" evidence="1">
    <location>
        <begin position="248"/>
        <end position="308"/>
    </location>
</feature>
<dbReference type="EMBL" id="CAJOAX010010926">
    <property type="protein sequence ID" value="CAF4083756.1"/>
    <property type="molecule type" value="Genomic_DNA"/>
</dbReference>
<evidence type="ECO:0000313" key="2">
    <source>
        <dbReference type="EMBL" id="CAF4083756.1"/>
    </source>
</evidence>
<organism evidence="2 3">
    <name type="scientific">Rotaria sordida</name>
    <dbReference type="NCBI Taxonomy" id="392033"/>
    <lineage>
        <taxon>Eukaryota</taxon>
        <taxon>Metazoa</taxon>
        <taxon>Spiralia</taxon>
        <taxon>Gnathifera</taxon>
        <taxon>Rotifera</taxon>
        <taxon>Eurotatoria</taxon>
        <taxon>Bdelloidea</taxon>
        <taxon>Philodinida</taxon>
        <taxon>Philodinidae</taxon>
        <taxon>Rotaria</taxon>
    </lineage>
</organism>
<dbReference type="AlphaFoldDB" id="A0A819TQZ1"/>
<protein>
    <recommendedName>
        <fullName evidence="1">Helix-turn-helix domain-containing protein</fullName>
    </recommendedName>
</protein>
<name>A0A819TQZ1_9BILA</name>
<dbReference type="Pfam" id="PF26215">
    <property type="entry name" value="HTH_animal"/>
    <property type="match status" value="1"/>
</dbReference>